<keyword evidence="2" id="KW-1185">Reference proteome</keyword>
<accession>A0A1X6ZCM3</accession>
<dbReference type="RefSeq" id="WP_143534878.1">
    <property type="nucleotide sequence ID" value="NZ_FWFP01000005.1"/>
</dbReference>
<organism evidence="1 2">
    <name type="scientific">Ruegeria meonggei</name>
    <dbReference type="NCBI Taxonomy" id="1446476"/>
    <lineage>
        <taxon>Bacteria</taxon>
        <taxon>Pseudomonadati</taxon>
        <taxon>Pseudomonadota</taxon>
        <taxon>Alphaproteobacteria</taxon>
        <taxon>Rhodobacterales</taxon>
        <taxon>Roseobacteraceae</taxon>
        <taxon>Ruegeria</taxon>
    </lineage>
</organism>
<protein>
    <submittedName>
        <fullName evidence="1">Uncharacterized protein</fullName>
    </submittedName>
</protein>
<dbReference type="EMBL" id="FWFP01000005">
    <property type="protein sequence ID" value="SLN47213.1"/>
    <property type="molecule type" value="Genomic_DNA"/>
</dbReference>
<sequence length="116" mass="13294">MANSDYMQGTWKLVANGIDGVPLRASEGDFVGAIKEIDDICDGALEVEERADLRNEVECRRLEARVEVSMMARDLRLFAECLQEIGKSRRFSKERLHENIEFFGASMKHMLEKLEQ</sequence>
<evidence type="ECO:0000313" key="2">
    <source>
        <dbReference type="Proteomes" id="UP000193778"/>
    </source>
</evidence>
<evidence type="ECO:0000313" key="1">
    <source>
        <dbReference type="EMBL" id="SLN47213.1"/>
    </source>
</evidence>
<gene>
    <name evidence="1" type="ORF">RUM8411_02225</name>
</gene>
<dbReference type="AlphaFoldDB" id="A0A1X6ZCM3"/>
<dbReference type="Proteomes" id="UP000193778">
    <property type="component" value="Unassembled WGS sequence"/>
</dbReference>
<proteinExistence type="predicted"/>
<name>A0A1X6ZCM3_9RHOB</name>
<reference evidence="2" key="1">
    <citation type="submission" date="2017-03" db="EMBL/GenBank/DDBJ databases">
        <authorList>
            <person name="Rodrigo-Torres L."/>
            <person name="Arahal R.D."/>
            <person name="Lucena T."/>
        </authorList>
    </citation>
    <scope>NUCLEOTIDE SEQUENCE [LARGE SCALE GENOMIC DNA]</scope>
    <source>
        <strain evidence="2">CECT 8411</strain>
    </source>
</reference>